<feature type="domain" description="YknX-like C-terminal permuted SH3-like" evidence="5">
    <location>
        <begin position="315"/>
        <end position="381"/>
    </location>
</feature>
<evidence type="ECO:0000259" key="3">
    <source>
        <dbReference type="Pfam" id="PF25954"/>
    </source>
</evidence>
<dbReference type="Gene3D" id="1.10.287.470">
    <property type="entry name" value="Helix hairpin bin"/>
    <property type="match status" value="1"/>
</dbReference>
<keyword evidence="2" id="KW-0812">Transmembrane</keyword>
<dbReference type="Gene3D" id="2.40.50.100">
    <property type="match status" value="1"/>
</dbReference>
<feature type="domain" description="CzcB-like barrel-sandwich hybrid" evidence="4">
    <location>
        <begin position="97"/>
        <end position="225"/>
    </location>
</feature>
<accession>A0A4Q1KGA0</accession>
<dbReference type="PANTHER" id="PTHR30469">
    <property type="entry name" value="MULTIDRUG RESISTANCE PROTEIN MDTA"/>
    <property type="match status" value="1"/>
</dbReference>
<gene>
    <name evidence="6" type="ORF">EQG66_08355</name>
</gene>
<dbReference type="Gene3D" id="2.40.420.20">
    <property type="match status" value="1"/>
</dbReference>
<comment type="similarity">
    <text evidence="1">Belongs to the membrane fusion protein (MFP) (TC 8.A.1) family.</text>
</comment>
<dbReference type="Pfam" id="PF25989">
    <property type="entry name" value="YknX_C"/>
    <property type="match status" value="1"/>
</dbReference>
<dbReference type="InterPro" id="IPR006143">
    <property type="entry name" value="RND_pump_MFP"/>
</dbReference>
<organism evidence="6 7">
    <name type="scientific">Sphingobium fluviale</name>
    <dbReference type="NCBI Taxonomy" id="2506423"/>
    <lineage>
        <taxon>Bacteria</taxon>
        <taxon>Pseudomonadati</taxon>
        <taxon>Pseudomonadota</taxon>
        <taxon>Alphaproteobacteria</taxon>
        <taxon>Sphingomonadales</taxon>
        <taxon>Sphingomonadaceae</taxon>
        <taxon>Sphingobium</taxon>
    </lineage>
</organism>
<reference evidence="7" key="1">
    <citation type="submission" date="2019-01" db="EMBL/GenBank/DDBJ databases">
        <title>Cytophagaceae bacterium strain CAR-16.</title>
        <authorList>
            <person name="Chen W.-M."/>
        </authorList>
    </citation>
    <scope>NUCLEOTIDE SEQUENCE [LARGE SCALE GENOMIC DNA]</scope>
    <source>
        <strain evidence="7">CHR27</strain>
    </source>
</reference>
<dbReference type="InterPro" id="IPR058637">
    <property type="entry name" value="YknX-like_C"/>
</dbReference>
<dbReference type="InterPro" id="IPR058647">
    <property type="entry name" value="BSH_CzcB-like"/>
</dbReference>
<feature type="transmembrane region" description="Helical" evidence="2">
    <location>
        <begin position="25"/>
        <end position="43"/>
    </location>
</feature>
<comment type="caution">
    <text evidence="6">The sequence shown here is derived from an EMBL/GenBank/DDBJ whole genome shotgun (WGS) entry which is preliminary data.</text>
</comment>
<name>A0A4Q1KGA0_9SPHN</name>
<dbReference type="OrthoDB" id="7422354at2"/>
<dbReference type="Pfam" id="PF25954">
    <property type="entry name" value="Beta-barrel_RND_2"/>
    <property type="match status" value="1"/>
</dbReference>
<keyword evidence="7" id="KW-1185">Reference proteome</keyword>
<dbReference type="Pfam" id="PF25973">
    <property type="entry name" value="BSH_CzcB"/>
    <property type="match status" value="1"/>
</dbReference>
<evidence type="ECO:0000256" key="1">
    <source>
        <dbReference type="ARBA" id="ARBA00009477"/>
    </source>
</evidence>
<dbReference type="Gene3D" id="2.40.30.170">
    <property type="match status" value="1"/>
</dbReference>
<dbReference type="GO" id="GO:1990281">
    <property type="term" value="C:efflux pump complex"/>
    <property type="evidence" value="ECO:0007669"/>
    <property type="project" value="TreeGrafter"/>
</dbReference>
<evidence type="ECO:0000313" key="7">
    <source>
        <dbReference type="Proteomes" id="UP000290958"/>
    </source>
</evidence>
<dbReference type="NCBIfam" id="TIGR01730">
    <property type="entry name" value="RND_mfp"/>
    <property type="match status" value="1"/>
</dbReference>
<evidence type="ECO:0000259" key="4">
    <source>
        <dbReference type="Pfam" id="PF25973"/>
    </source>
</evidence>
<keyword evidence="2" id="KW-1133">Transmembrane helix</keyword>
<dbReference type="EMBL" id="SBKP01000007">
    <property type="protein sequence ID" value="RXR28728.1"/>
    <property type="molecule type" value="Genomic_DNA"/>
</dbReference>
<dbReference type="GO" id="GO:0015562">
    <property type="term" value="F:efflux transmembrane transporter activity"/>
    <property type="evidence" value="ECO:0007669"/>
    <property type="project" value="TreeGrafter"/>
</dbReference>
<sequence length="396" mass="40987">MNFETGFAGDSLQAGEQQLARRRKLILIAGLVVLALIGLAVWTHSGSSGESSSIGGDGVLPRVTVVKPGRSAVSTTVTATGTLAARREMPVGVVGEGGAVSAVLVEPGDWVRAGQVLARVERSVQAQQGASLAAAIQVARADARLAQNDLDRASALVSNGFVSKADLDRRTAARDAALARVRVAEAQYNEQQARIGRLDIRAPAAGLVLTRAVEPGQVVGAGSGVLFRLAKGGEMELMARLSESDLASLSEGDQADVTPVGGKQAYTGRVWQIAPVIDPQTRLGMARIAIPYHKDVRPGGFASARIVSGTAQAPVLPESAIQNDDKASYVYIVNAQNIVERRDVKIGQVSANGVSILSGLSGAERVIALAGGFLSPGQKVEPKADATGATRARPAQ</sequence>
<protein>
    <submittedName>
        <fullName evidence="6">Efflux RND transporter periplasmic adaptor subunit</fullName>
    </submittedName>
</protein>
<dbReference type="InterPro" id="IPR058792">
    <property type="entry name" value="Beta-barrel_RND_2"/>
</dbReference>
<dbReference type="RefSeq" id="WP_129404146.1">
    <property type="nucleotide sequence ID" value="NZ_SBKP01000007.1"/>
</dbReference>
<evidence type="ECO:0000259" key="5">
    <source>
        <dbReference type="Pfam" id="PF25989"/>
    </source>
</evidence>
<keyword evidence="2" id="KW-0472">Membrane</keyword>
<proteinExistence type="inferred from homology"/>
<dbReference type="SUPFAM" id="SSF111369">
    <property type="entry name" value="HlyD-like secretion proteins"/>
    <property type="match status" value="1"/>
</dbReference>
<dbReference type="AlphaFoldDB" id="A0A4Q1KGA0"/>
<feature type="domain" description="CusB-like beta-barrel" evidence="3">
    <location>
        <begin position="239"/>
        <end position="308"/>
    </location>
</feature>
<evidence type="ECO:0000256" key="2">
    <source>
        <dbReference type="SAM" id="Phobius"/>
    </source>
</evidence>
<evidence type="ECO:0000313" key="6">
    <source>
        <dbReference type="EMBL" id="RXR28728.1"/>
    </source>
</evidence>
<dbReference type="PANTHER" id="PTHR30469:SF15">
    <property type="entry name" value="HLYD FAMILY OF SECRETION PROTEINS"/>
    <property type="match status" value="1"/>
</dbReference>
<dbReference type="Proteomes" id="UP000290958">
    <property type="component" value="Unassembled WGS sequence"/>
</dbReference>